<dbReference type="Proteomes" id="UP001291623">
    <property type="component" value="Unassembled WGS sequence"/>
</dbReference>
<keyword evidence="2" id="KW-1185">Reference proteome</keyword>
<gene>
    <name evidence="1" type="ORF">RND71_005517</name>
</gene>
<proteinExistence type="predicted"/>
<name>A0AAE1SS60_9SOLA</name>
<evidence type="ECO:0000313" key="1">
    <source>
        <dbReference type="EMBL" id="KAK4374840.1"/>
    </source>
</evidence>
<organism evidence="1 2">
    <name type="scientific">Anisodus tanguticus</name>
    <dbReference type="NCBI Taxonomy" id="243964"/>
    <lineage>
        <taxon>Eukaryota</taxon>
        <taxon>Viridiplantae</taxon>
        <taxon>Streptophyta</taxon>
        <taxon>Embryophyta</taxon>
        <taxon>Tracheophyta</taxon>
        <taxon>Spermatophyta</taxon>
        <taxon>Magnoliopsida</taxon>
        <taxon>eudicotyledons</taxon>
        <taxon>Gunneridae</taxon>
        <taxon>Pentapetalae</taxon>
        <taxon>asterids</taxon>
        <taxon>lamiids</taxon>
        <taxon>Solanales</taxon>
        <taxon>Solanaceae</taxon>
        <taxon>Solanoideae</taxon>
        <taxon>Hyoscyameae</taxon>
        <taxon>Anisodus</taxon>
    </lineage>
</organism>
<reference evidence="1" key="1">
    <citation type="submission" date="2023-12" db="EMBL/GenBank/DDBJ databases">
        <title>Genome assembly of Anisodus tanguticus.</title>
        <authorList>
            <person name="Wang Y.-J."/>
        </authorList>
    </citation>
    <scope>NUCLEOTIDE SEQUENCE</scope>
    <source>
        <strain evidence="1">KB-2021</strain>
        <tissue evidence="1">Leaf</tissue>
    </source>
</reference>
<accession>A0AAE1SS60</accession>
<evidence type="ECO:0000313" key="2">
    <source>
        <dbReference type="Proteomes" id="UP001291623"/>
    </source>
</evidence>
<comment type="caution">
    <text evidence="1">The sequence shown here is derived from an EMBL/GenBank/DDBJ whole genome shotgun (WGS) entry which is preliminary data.</text>
</comment>
<sequence>MEKRLAQKENEEKQSLGFSLNGGCPSVLPLIFLHYQTANSQQPTANSPLFYLKNNNIPVYR</sequence>
<protein>
    <submittedName>
        <fullName evidence="1">Uncharacterized protein</fullName>
    </submittedName>
</protein>
<dbReference type="EMBL" id="JAVYJV010000003">
    <property type="protein sequence ID" value="KAK4374840.1"/>
    <property type="molecule type" value="Genomic_DNA"/>
</dbReference>
<dbReference type="AlphaFoldDB" id="A0AAE1SS60"/>